<dbReference type="InterPro" id="IPR035902">
    <property type="entry name" value="Nuc_phospho_transferase"/>
</dbReference>
<evidence type="ECO:0000313" key="13">
    <source>
        <dbReference type="Proteomes" id="UP000650524"/>
    </source>
</evidence>
<feature type="binding site" evidence="9">
    <location>
        <position position="94"/>
    </location>
    <ligand>
        <name>5-phospho-alpha-D-ribose 1-diphosphate</name>
        <dbReference type="ChEBI" id="CHEBI:58017"/>
    </ligand>
</feature>
<evidence type="ECO:0000256" key="2">
    <source>
        <dbReference type="ARBA" id="ARBA00022605"/>
    </source>
</evidence>
<dbReference type="PANTHER" id="PTHR43285">
    <property type="entry name" value="ANTHRANILATE PHOSPHORIBOSYLTRANSFERASE"/>
    <property type="match status" value="1"/>
</dbReference>
<keyword evidence="2 9" id="KW-0028">Amino-acid biosynthesis</keyword>
<feature type="binding site" evidence="9">
    <location>
        <position position="102"/>
    </location>
    <ligand>
        <name>5-phospho-alpha-D-ribose 1-diphosphate</name>
        <dbReference type="ChEBI" id="CHEBI:58017"/>
    </ligand>
</feature>
<feature type="domain" description="Glycosyl transferase family 3" evidence="10">
    <location>
        <begin position="88"/>
        <end position="337"/>
    </location>
</feature>
<feature type="binding site" evidence="9">
    <location>
        <position position="180"/>
    </location>
    <ligand>
        <name>anthranilate</name>
        <dbReference type="ChEBI" id="CHEBI:16567"/>
        <label>2</label>
    </ligand>
</feature>
<feature type="binding site" evidence="9">
    <location>
        <begin position="104"/>
        <end position="107"/>
    </location>
    <ligand>
        <name>5-phospho-alpha-D-ribose 1-diphosphate</name>
        <dbReference type="ChEBI" id="CHEBI:58017"/>
    </ligand>
</feature>
<evidence type="ECO:0000256" key="3">
    <source>
        <dbReference type="ARBA" id="ARBA00022676"/>
    </source>
</evidence>
<evidence type="ECO:0000256" key="4">
    <source>
        <dbReference type="ARBA" id="ARBA00022679"/>
    </source>
</evidence>
<feature type="binding site" evidence="9">
    <location>
        <begin position="122"/>
        <end position="130"/>
    </location>
    <ligand>
        <name>5-phospho-alpha-D-ribose 1-diphosphate</name>
        <dbReference type="ChEBI" id="CHEBI:58017"/>
    </ligand>
</feature>
<feature type="binding site" evidence="9">
    <location>
        <position position="239"/>
    </location>
    <ligand>
        <name>Mg(2+)</name>
        <dbReference type="ChEBI" id="CHEBI:18420"/>
        <label>2</label>
    </ligand>
</feature>
<organism evidence="12 13">
    <name type="scientific">Candidatus Desulfacyla euxinica</name>
    <dbReference type="NCBI Taxonomy" id="2841693"/>
    <lineage>
        <taxon>Bacteria</taxon>
        <taxon>Deltaproteobacteria</taxon>
        <taxon>Candidatus Desulfacyla</taxon>
    </lineage>
</organism>
<comment type="subunit">
    <text evidence="9">Homodimer.</text>
</comment>
<dbReference type="NCBIfam" id="TIGR01245">
    <property type="entry name" value="trpD"/>
    <property type="match status" value="1"/>
</dbReference>
<evidence type="ECO:0000256" key="5">
    <source>
        <dbReference type="ARBA" id="ARBA00022822"/>
    </source>
</evidence>
<dbReference type="SUPFAM" id="SSF47648">
    <property type="entry name" value="Nucleoside phosphorylase/phosphoribosyltransferase N-terminal domain"/>
    <property type="match status" value="1"/>
</dbReference>
<feature type="binding site" evidence="9">
    <location>
        <position position="106"/>
    </location>
    <ligand>
        <name>Mg(2+)</name>
        <dbReference type="ChEBI" id="CHEBI:18420"/>
        <label>1</label>
    </ligand>
</feature>
<dbReference type="EMBL" id="JACNJD010000268">
    <property type="protein sequence ID" value="MBC8178255.1"/>
    <property type="molecule type" value="Genomic_DNA"/>
</dbReference>
<dbReference type="AlphaFoldDB" id="A0A8J6N2G2"/>
<dbReference type="Pfam" id="PF00591">
    <property type="entry name" value="Glycos_transf_3"/>
    <property type="match status" value="1"/>
</dbReference>
<comment type="pathway">
    <text evidence="1 9">Amino-acid biosynthesis; L-tryptophan biosynthesis; L-tryptophan from chorismate: step 2/5.</text>
</comment>
<dbReference type="Proteomes" id="UP000650524">
    <property type="component" value="Unassembled WGS sequence"/>
</dbReference>
<evidence type="ECO:0000313" key="12">
    <source>
        <dbReference type="EMBL" id="MBC8178255.1"/>
    </source>
</evidence>
<comment type="function">
    <text evidence="9">Catalyzes the transfer of the phosphoribosyl group of 5-phosphorylribose-1-pyrophosphate (PRPP) to anthranilate to yield N-(5'-phosphoribosyl)-anthranilate (PRA).</text>
</comment>
<dbReference type="UniPathway" id="UPA00035">
    <property type="reaction ID" value="UER00041"/>
</dbReference>
<reference evidence="12 13" key="1">
    <citation type="submission" date="2020-08" db="EMBL/GenBank/DDBJ databases">
        <title>Bridging the membrane lipid divide: bacteria of the FCB group superphylum have the potential to synthesize archaeal ether lipids.</title>
        <authorList>
            <person name="Villanueva L."/>
            <person name="Von Meijenfeldt F.A.B."/>
            <person name="Westbye A.B."/>
            <person name="Yadav S."/>
            <person name="Hopmans E.C."/>
            <person name="Dutilh B.E."/>
            <person name="Sinninghe Damste J.S."/>
        </authorList>
    </citation>
    <scope>NUCLEOTIDE SEQUENCE [LARGE SCALE GENOMIC DNA]</scope>
    <source>
        <strain evidence="12">NIOZ-UU27</strain>
    </source>
</reference>
<comment type="cofactor">
    <cofactor evidence="9">
        <name>Mg(2+)</name>
        <dbReference type="ChEBI" id="CHEBI:18420"/>
    </cofactor>
    <text evidence="9">Binds 2 magnesium ions per monomer.</text>
</comment>
<comment type="caution">
    <text evidence="12">The sequence shown here is derived from an EMBL/GenBank/DDBJ whole genome shotgun (WGS) entry which is preliminary data.</text>
</comment>
<proteinExistence type="inferred from homology"/>
<comment type="similarity">
    <text evidence="8">In the C-terminal section; belongs to the anthranilate phosphoribosyltransferase family.</text>
</comment>
<keyword evidence="3 9" id="KW-0328">Glycosyltransferase</keyword>
<feature type="binding site" evidence="9">
    <location>
        <begin position="97"/>
        <end position="98"/>
    </location>
    <ligand>
        <name>5-phospho-alpha-D-ribose 1-diphosphate</name>
        <dbReference type="ChEBI" id="CHEBI:58017"/>
    </ligand>
</feature>
<evidence type="ECO:0000256" key="1">
    <source>
        <dbReference type="ARBA" id="ARBA00004907"/>
    </source>
</evidence>
<protein>
    <recommendedName>
        <fullName evidence="9">Anthranilate phosphoribosyltransferase</fullName>
        <ecNumber evidence="9">2.4.2.18</ecNumber>
    </recommendedName>
</protein>
<feature type="binding site" evidence="9">
    <location>
        <position position="134"/>
    </location>
    <ligand>
        <name>5-phospho-alpha-D-ribose 1-diphosphate</name>
        <dbReference type="ChEBI" id="CHEBI:58017"/>
    </ligand>
</feature>
<dbReference type="InterPro" id="IPR000312">
    <property type="entry name" value="Glycosyl_Trfase_fam3"/>
</dbReference>
<evidence type="ECO:0000256" key="7">
    <source>
        <dbReference type="ARBA" id="ARBA00052328"/>
    </source>
</evidence>
<sequence>MIKEGIGKAVSGTDLTETEMEETMDEIMSGNTTPAQIGSFVTALRLKGETVDEITGAAKAMRAKATKMNLNNHLISIDRDEINVEDETILDTCGTGGDGTNTFNVSTATAFVAAGEGVRVAKHGNRAVSSLCGSSDVLESLGVNLDITTTDVEKCIMDVGIGFLYAPLFHGAMKYAIGPRQEIGIRTIFNILGPLTNPARASVQVLGVYEPQLTEKMAEVLKRLATREAFVVCGEGTFDEISICGPTKVSHLKDGEVKTFEMTPEEYGFERATPEAIKGGNVRENAKIIRDILNGEKGPKRDMVVLNASAAFVSAGVADDFSKGIERAKDSIDSGRAMEKLDSLIDFTRQCKPFDRDTF</sequence>
<feature type="binding site" evidence="9">
    <location>
        <position position="240"/>
    </location>
    <ligand>
        <name>Mg(2+)</name>
        <dbReference type="ChEBI" id="CHEBI:18420"/>
        <label>2</label>
    </ligand>
</feature>
<keyword evidence="9" id="KW-0479">Metal-binding</keyword>
<dbReference type="InterPro" id="IPR036320">
    <property type="entry name" value="Glycosyl_Trfase_fam3_N_dom_sf"/>
</dbReference>
<keyword evidence="5 9" id="KW-0822">Tryptophan biosynthesis</keyword>
<evidence type="ECO:0000256" key="6">
    <source>
        <dbReference type="ARBA" id="ARBA00023141"/>
    </source>
</evidence>
<dbReference type="InterPro" id="IPR017459">
    <property type="entry name" value="Glycosyl_Trfase_fam3_N_dom"/>
</dbReference>
<dbReference type="FunFam" id="3.40.1030.10:FF:000002">
    <property type="entry name" value="Anthranilate phosphoribosyltransferase"/>
    <property type="match status" value="1"/>
</dbReference>
<comment type="similarity">
    <text evidence="9">Belongs to the anthranilate phosphoribosyltransferase family.</text>
</comment>
<dbReference type="HAMAP" id="MF_00211">
    <property type="entry name" value="TrpD"/>
    <property type="match status" value="1"/>
</dbReference>
<keyword evidence="9" id="KW-0460">Magnesium</keyword>
<dbReference type="GO" id="GO:0000287">
    <property type="term" value="F:magnesium ion binding"/>
    <property type="evidence" value="ECO:0007669"/>
    <property type="project" value="UniProtKB-UniRule"/>
</dbReference>
<dbReference type="PANTHER" id="PTHR43285:SF2">
    <property type="entry name" value="ANTHRANILATE PHOSPHORIBOSYLTRANSFERASE"/>
    <property type="match status" value="1"/>
</dbReference>
<dbReference type="Gene3D" id="1.20.970.10">
    <property type="entry name" value="Transferase, Pyrimidine Nucleoside Phosphorylase, Chain C"/>
    <property type="match status" value="1"/>
</dbReference>
<dbReference type="GO" id="GO:0004048">
    <property type="term" value="F:anthranilate phosphoribosyltransferase activity"/>
    <property type="evidence" value="ECO:0007669"/>
    <property type="project" value="UniProtKB-UniRule"/>
</dbReference>
<feature type="binding site" evidence="9">
    <location>
        <position position="94"/>
    </location>
    <ligand>
        <name>anthranilate</name>
        <dbReference type="ChEBI" id="CHEBI:16567"/>
        <label>1</label>
    </ligand>
</feature>
<feature type="binding site" evidence="9">
    <location>
        <position position="125"/>
    </location>
    <ligand>
        <name>anthranilate</name>
        <dbReference type="ChEBI" id="CHEBI:16567"/>
        <label>1</label>
    </ligand>
</feature>
<evidence type="ECO:0000259" key="10">
    <source>
        <dbReference type="Pfam" id="PF00591"/>
    </source>
</evidence>
<dbReference type="Pfam" id="PF02885">
    <property type="entry name" value="Glycos_trans_3N"/>
    <property type="match status" value="1"/>
</dbReference>
<dbReference type="GO" id="GO:0005829">
    <property type="term" value="C:cytosol"/>
    <property type="evidence" value="ECO:0007669"/>
    <property type="project" value="TreeGrafter"/>
</dbReference>
<keyword evidence="6 9" id="KW-0057">Aromatic amino acid biosynthesis</keyword>
<keyword evidence="4 9" id="KW-0808">Transferase</keyword>
<comment type="catalytic activity">
    <reaction evidence="7 9">
        <text>N-(5-phospho-beta-D-ribosyl)anthranilate + diphosphate = 5-phospho-alpha-D-ribose 1-diphosphate + anthranilate</text>
        <dbReference type="Rhea" id="RHEA:11768"/>
        <dbReference type="ChEBI" id="CHEBI:16567"/>
        <dbReference type="ChEBI" id="CHEBI:18277"/>
        <dbReference type="ChEBI" id="CHEBI:33019"/>
        <dbReference type="ChEBI" id="CHEBI:58017"/>
        <dbReference type="EC" id="2.4.2.18"/>
    </reaction>
</comment>
<dbReference type="EC" id="2.4.2.18" evidence="9"/>
<name>A0A8J6N2G2_9DELT</name>
<dbReference type="InterPro" id="IPR005940">
    <property type="entry name" value="Anthranilate_Pribosyl_Tfrase"/>
</dbReference>
<evidence type="ECO:0000256" key="8">
    <source>
        <dbReference type="ARBA" id="ARBA00061188"/>
    </source>
</evidence>
<dbReference type="Gene3D" id="3.40.1030.10">
    <property type="entry name" value="Nucleoside phosphorylase/phosphoribosyltransferase catalytic domain"/>
    <property type="match status" value="1"/>
</dbReference>
<evidence type="ECO:0000259" key="11">
    <source>
        <dbReference type="Pfam" id="PF02885"/>
    </source>
</evidence>
<feature type="binding site" evidence="9">
    <location>
        <position position="240"/>
    </location>
    <ligand>
        <name>Mg(2+)</name>
        <dbReference type="ChEBI" id="CHEBI:18420"/>
        <label>1</label>
    </ligand>
</feature>
<comment type="caution">
    <text evidence="9">Lacks conserved residue(s) required for the propagation of feature annotation.</text>
</comment>
<evidence type="ECO:0000256" key="9">
    <source>
        <dbReference type="HAMAP-Rule" id="MF_00211"/>
    </source>
</evidence>
<dbReference type="GO" id="GO:0000162">
    <property type="term" value="P:L-tryptophan biosynthetic process"/>
    <property type="evidence" value="ECO:0007669"/>
    <property type="project" value="UniProtKB-UniRule"/>
</dbReference>
<feature type="domain" description="Glycosyl transferase family 3 N-terminal" evidence="11">
    <location>
        <begin position="6"/>
        <end position="65"/>
    </location>
</feature>
<accession>A0A8J6N2G2</accession>
<dbReference type="SUPFAM" id="SSF52418">
    <property type="entry name" value="Nucleoside phosphorylase/phosphoribosyltransferase catalytic domain"/>
    <property type="match status" value="1"/>
</dbReference>
<gene>
    <name evidence="9 12" type="primary">trpD</name>
    <name evidence="12" type="ORF">H8E19_12695</name>
</gene>